<name>A0A1M6XJ64_9FIRM</name>
<keyword evidence="3" id="KW-1185">Reference proteome</keyword>
<evidence type="ECO:0000256" key="1">
    <source>
        <dbReference type="SAM" id="MobiDB-lite"/>
    </source>
</evidence>
<evidence type="ECO:0000313" key="2">
    <source>
        <dbReference type="EMBL" id="SHL05953.1"/>
    </source>
</evidence>
<feature type="region of interest" description="Disordered" evidence="1">
    <location>
        <begin position="1"/>
        <end position="45"/>
    </location>
</feature>
<dbReference type="AlphaFoldDB" id="A0A1M6XJ64"/>
<evidence type="ECO:0000313" key="3">
    <source>
        <dbReference type="Proteomes" id="UP000183997"/>
    </source>
</evidence>
<dbReference type="Proteomes" id="UP000183997">
    <property type="component" value="Unassembled WGS sequence"/>
</dbReference>
<proteinExistence type="predicted"/>
<accession>A0A1M6XJ64</accession>
<organism evidence="2 3">
    <name type="scientific">Desulforamulus aeronauticus DSM 10349</name>
    <dbReference type="NCBI Taxonomy" id="1121421"/>
    <lineage>
        <taxon>Bacteria</taxon>
        <taxon>Bacillati</taxon>
        <taxon>Bacillota</taxon>
        <taxon>Clostridia</taxon>
        <taxon>Eubacteriales</taxon>
        <taxon>Peptococcaceae</taxon>
        <taxon>Desulforamulus</taxon>
    </lineage>
</organism>
<protein>
    <submittedName>
        <fullName evidence="2">Uncharacterized protein</fullName>
    </submittedName>
</protein>
<dbReference type="EMBL" id="FRAR01000052">
    <property type="protein sequence ID" value="SHL05953.1"/>
    <property type="molecule type" value="Genomic_DNA"/>
</dbReference>
<reference evidence="3" key="1">
    <citation type="submission" date="2016-11" db="EMBL/GenBank/DDBJ databases">
        <authorList>
            <person name="Varghese N."/>
            <person name="Submissions S."/>
        </authorList>
    </citation>
    <scope>NUCLEOTIDE SEQUENCE [LARGE SCALE GENOMIC DNA]</scope>
    <source>
        <strain evidence="3">DSM 10349</strain>
    </source>
</reference>
<dbReference type="RefSeq" id="WP_175549096.1">
    <property type="nucleotide sequence ID" value="NZ_FRAR01000052.1"/>
</dbReference>
<gene>
    <name evidence="2" type="ORF">SAMN02745123_04040</name>
</gene>
<sequence>MAKKNKNEGKNLQGTMGKSSDMMVEVGTELGLTEQPKVSRQKRTK</sequence>